<accession>A0A9D1RVY8</accession>
<proteinExistence type="predicted"/>
<dbReference type="AlphaFoldDB" id="A0A9D1RVY8"/>
<organism evidence="1 2">
    <name type="scientific">Candidatus Corynebacterium gallistercoris</name>
    <dbReference type="NCBI Taxonomy" id="2838530"/>
    <lineage>
        <taxon>Bacteria</taxon>
        <taxon>Bacillati</taxon>
        <taxon>Actinomycetota</taxon>
        <taxon>Actinomycetes</taxon>
        <taxon>Mycobacteriales</taxon>
        <taxon>Corynebacteriaceae</taxon>
        <taxon>Corynebacterium</taxon>
    </lineage>
</organism>
<reference evidence="1" key="2">
    <citation type="submission" date="2021-04" db="EMBL/GenBank/DDBJ databases">
        <authorList>
            <person name="Gilroy R."/>
        </authorList>
    </citation>
    <scope>NUCLEOTIDE SEQUENCE</scope>
    <source>
        <strain evidence="1">4376</strain>
    </source>
</reference>
<name>A0A9D1RVY8_9CORY</name>
<comment type="caution">
    <text evidence="1">The sequence shown here is derived from an EMBL/GenBank/DDBJ whole genome shotgun (WGS) entry which is preliminary data.</text>
</comment>
<evidence type="ECO:0000313" key="2">
    <source>
        <dbReference type="Proteomes" id="UP000824189"/>
    </source>
</evidence>
<reference evidence="1" key="1">
    <citation type="journal article" date="2021" name="PeerJ">
        <title>Extensive microbial diversity within the chicken gut microbiome revealed by metagenomics and culture.</title>
        <authorList>
            <person name="Gilroy R."/>
            <person name="Ravi A."/>
            <person name="Getino M."/>
            <person name="Pursley I."/>
            <person name="Horton D.L."/>
            <person name="Alikhan N.F."/>
            <person name="Baker D."/>
            <person name="Gharbi K."/>
            <person name="Hall N."/>
            <person name="Watson M."/>
            <person name="Adriaenssens E.M."/>
            <person name="Foster-Nyarko E."/>
            <person name="Jarju S."/>
            <person name="Secka A."/>
            <person name="Antonio M."/>
            <person name="Oren A."/>
            <person name="Chaudhuri R.R."/>
            <person name="La Ragione R."/>
            <person name="Hildebrand F."/>
            <person name="Pallen M.J."/>
        </authorList>
    </citation>
    <scope>NUCLEOTIDE SEQUENCE</scope>
    <source>
        <strain evidence="1">4376</strain>
    </source>
</reference>
<dbReference type="Proteomes" id="UP000824189">
    <property type="component" value="Unassembled WGS sequence"/>
</dbReference>
<gene>
    <name evidence="1" type="ORF">H9867_01635</name>
</gene>
<dbReference type="EMBL" id="DXFZ01000021">
    <property type="protein sequence ID" value="HIW95179.1"/>
    <property type="molecule type" value="Genomic_DNA"/>
</dbReference>
<evidence type="ECO:0000313" key="1">
    <source>
        <dbReference type="EMBL" id="HIW95179.1"/>
    </source>
</evidence>
<sequence length="58" mass="6091">MNKEELLAEAVSAHEAAEAALEARRMAFRRATAGAVSVRELAEATGLTPGKVRGILKA</sequence>
<protein>
    <submittedName>
        <fullName evidence="1">Uncharacterized protein</fullName>
    </submittedName>
</protein>